<reference evidence="1 2" key="1">
    <citation type="submission" date="2021-03" db="EMBL/GenBank/DDBJ databases">
        <title>Comparative genomics of Chinese and international isolates of Escherichia albertii: population structure and evolution of virulence and antimicrobial resistance.</title>
        <authorList>
            <person name="Wang H."/>
            <person name="Xiong Y."/>
            <person name="Luo L."/>
        </authorList>
    </citation>
    <scope>NUCLEOTIDE SEQUENCE [LARGE SCALE GENOMIC DNA]</scope>
    <source>
        <strain evidence="1 2">Sample 165</strain>
    </source>
</reference>
<sequence length="710" mass="80994">MLIKKWYVWLVFVFLPLLAWQLVSEGTQTSPQPQNCKLSPYVDYEPAPVFTRWQWIPAKAWDSAKIYSNNDILVWLDGKKRVVANEATLLIDGNWQTLAPVLSDLLEKEKFKLQSTSMPIVYLEDDWGQVLLSHRPEIANRLAQQFIIPRLQKAEQDGDITAEEVVRKTELAISQHWLWEVWRDKRELEAELQKDTPLIIAIKTYNTGNIKRTTYMKIMDASSVFGQSKIALTLTTCDIVPNPEYSIKKAAQNGKSRLADFNLFGSTIPRLNRYLIYRLVPDESIKSILDLLKEKNFTSELTSTAMAWIKSSPVPEKTPEHQPQNSISPGAVSVETISFNEIFPDTDDSRMLKIYKELPNDRSLFATTRYDQKQHSNVAELYITESGNPRQVTRLWQGENLFRLELVHQGTKAWFEASSRQWFEVDILNRKITAMTTPQTQPDTYSKSPWFRDSHDEPIAFHYDYSEKGKGCLVFQRMDPRLLTTENVILRTCRNHYASSNSILPVLISTPGYFWLEDSNGLVKLNARTGRAESSYAVPFRVARDIRTQSIDLSNDNTTKHTPTPLGSSEAHWIALHYQILFPPLNRLSEYATGSHFIDTLSGKWRFSAELKNADSIDATARSAHGRFYAQAGCQKPVGMGTKIDIWEVTSAKKVASFQRPKFCGLAGMAFNWQGNTLILAYGDQWVRVRLPDGMHDAASGNVIPVQAQE</sequence>
<dbReference type="RefSeq" id="WP_025237790.1">
    <property type="nucleotide sequence ID" value="NZ_CP070296.1"/>
</dbReference>
<proteinExistence type="predicted"/>
<dbReference type="InterPro" id="IPR011044">
    <property type="entry name" value="Quino_amine_DH_bsu"/>
</dbReference>
<name>A0ABD7E8E8_ESCAL</name>
<evidence type="ECO:0000313" key="2">
    <source>
        <dbReference type="Proteomes" id="UP000663211"/>
    </source>
</evidence>
<dbReference type="SUPFAM" id="SSF50969">
    <property type="entry name" value="YVTN repeat-like/Quinoprotein amine dehydrogenase"/>
    <property type="match status" value="1"/>
</dbReference>
<dbReference type="AlphaFoldDB" id="A0ABD7E8E8"/>
<gene>
    <name evidence="1" type="ORF">JRC44_20510</name>
</gene>
<dbReference type="Proteomes" id="UP000663211">
    <property type="component" value="Chromosome"/>
</dbReference>
<evidence type="ECO:0000313" key="1">
    <source>
        <dbReference type="EMBL" id="QST73122.1"/>
    </source>
</evidence>
<organism evidence="1 2">
    <name type="scientific">Escherichia albertii</name>
    <dbReference type="NCBI Taxonomy" id="208962"/>
    <lineage>
        <taxon>Bacteria</taxon>
        <taxon>Pseudomonadati</taxon>
        <taxon>Pseudomonadota</taxon>
        <taxon>Gammaproteobacteria</taxon>
        <taxon>Enterobacterales</taxon>
        <taxon>Enterobacteriaceae</taxon>
        <taxon>Escherichia</taxon>
    </lineage>
</organism>
<accession>A0ABD7E8E8</accession>
<dbReference type="EMBL" id="CP070296">
    <property type="protein sequence ID" value="QST73122.1"/>
    <property type="molecule type" value="Genomic_DNA"/>
</dbReference>
<protein>
    <submittedName>
        <fullName evidence="1">Uncharacterized protein</fullName>
    </submittedName>
</protein>